<name>A0A832G6W7_9BACT</name>
<keyword evidence="2 3" id="KW-0732">Signal</keyword>
<organism evidence="5">
    <name type="scientific">Ignavibacterium album</name>
    <dbReference type="NCBI Taxonomy" id="591197"/>
    <lineage>
        <taxon>Bacteria</taxon>
        <taxon>Pseudomonadati</taxon>
        <taxon>Ignavibacteriota</taxon>
        <taxon>Ignavibacteria</taxon>
        <taxon>Ignavibacteriales</taxon>
        <taxon>Ignavibacteriaceae</taxon>
        <taxon>Ignavibacterium</taxon>
    </lineage>
</organism>
<dbReference type="GO" id="GO:0016810">
    <property type="term" value="F:hydrolase activity, acting on carbon-nitrogen (but not peptide) bonds"/>
    <property type="evidence" value="ECO:0007669"/>
    <property type="project" value="InterPro"/>
</dbReference>
<dbReference type="GO" id="GO:0005576">
    <property type="term" value="C:extracellular region"/>
    <property type="evidence" value="ECO:0007669"/>
    <property type="project" value="UniProtKB-SubCell"/>
</dbReference>
<dbReference type="GO" id="GO:0005975">
    <property type="term" value="P:carbohydrate metabolic process"/>
    <property type="evidence" value="ECO:0007669"/>
    <property type="project" value="InterPro"/>
</dbReference>
<feature type="signal peptide" evidence="3">
    <location>
        <begin position="1"/>
        <end position="24"/>
    </location>
</feature>
<protein>
    <submittedName>
        <fullName evidence="5">T9SS type A sorting domain-containing protein</fullName>
    </submittedName>
</protein>
<evidence type="ECO:0000259" key="4">
    <source>
        <dbReference type="PROSITE" id="PS51677"/>
    </source>
</evidence>
<evidence type="ECO:0000313" key="5">
    <source>
        <dbReference type="EMBL" id="HGT48041.1"/>
    </source>
</evidence>
<dbReference type="InterPro" id="IPR051398">
    <property type="entry name" value="Polysacch_Deacetylase"/>
</dbReference>
<dbReference type="AlphaFoldDB" id="A0A832G6W7"/>
<dbReference type="InterPro" id="IPR002509">
    <property type="entry name" value="NODB_dom"/>
</dbReference>
<accession>A0A832G6W7</accession>
<dbReference type="PANTHER" id="PTHR34216">
    <property type="match status" value="1"/>
</dbReference>
<comment type="caution">
    <text evidence="5">The sequence shown here is derived from an EMBL/GenBank/DDBJ whole genome shotgun (WGS) entry which is preliminary data.</text>
</comment>
<dbReference type="NCBIfam" id="TIGR04183">
    <property type="entry name" value="Por_Secre_tail"/>
    <property type="match status" value="1"/>
</dbReference>
<feature type="domain" description="NodB homology" evidence="4">
    <location>
        <begin position="44"/>
        <end position="265"/>
    </location>
</feature>
<feature type="chain" id="PRO_5032848024" evidence="3">
    <location>
        <begin position="25"/>
        <end position="487"/>
    </location>
</feature>
<reference evidence="5" key="1">
    <citation type="journal article" date="2020" name="mSystems">
        <title>Genome- and Community-Level Interaction Insights into Carbon Utilization and Element Cycling Functions of Hydrothermarchaeota in Hydrothermal Sediment.</title>
        <authorList>
            <person name="Zhou Z."/>
            <person name="Liu Y."/>
            <person name="Xu W."/>
            <person name="Pan J."/>
            <person name="Luo Z.H."/>
            <person name="Li M."/>
        </authorList>
    </citation>
    <scope>NUCLEOTIDE SEQUENCE [LARGE SCALE GENOMIC DNA]</scope>
    <source>
        <strain evidence="5">SpSt-500</strain>
    </source>
</reference>
<dbReference type="PROSITE" id="PS51677">
    <property type="entry name" value="NODB"/>
    <property type="match status" value="1"/>
</dbReference>
<evidence type="ECO:0000256" key="1">
    <source>
        <dbReference type="ARBA" id="ARBA00004613"/>
    </source>
</evidence>
<gene>
    <name evidence="5" type="ORF">ENS56_08400</name>
</gene>
<comment type="subcellular location">
    <subcellularLocation>
        <location evidence="1">Secreted</location>
    </subcellularLocation>
</comment>
<evidence type="ECO:0000256" key="3">
    <source>
        <dbReference type="SAM" id="SignalP"/>
    </source>
</evidence>
<dbReference type="Gene3D" id="3.20.20.370">
    <property type="entry name" value="Glycoside hydrolase/deacetylase"/>
    <property type="match status" value="1"/>
</dbReference>
<dbReference type="SUPFAM" id="SSF88713">
    <property type="entry name" value="Glycoside hydrolase/deacetylase"/>
    <property type="match status" value="1"/>
</dbReference>
<dbReference type="InterPro" id="IPR026444">
    <property type="entry name" value="Secre_tail"/>
</dbReference>
<dbReference type="Gene3D" id="2.60.40.4070">
    <property type="match status" value="1"/>
</dbReference>
<dbReference type="PANTHER" id="PTHR34216:SF3">
    <property type="entry name" value="POLY-BETA-1,6-N-ACETYL-D-GLUCOSAMINE N-DEACETYLASE"/>
    <property type="match status" value="1"/>
</dbReference>
<proteinExistence type="predicted"/>
<dbReference type="EMBL" id="DSVI01000010">
    <property type="protein sequence ID" value="HGT48041.1"/>
    <property type="molecule type" value="Genomic_DNA"/>
</dbReference>
<dbReference type="Pfam" id="PF01522">
    <property type="entry name" value="Polysacc_deac_1"/>
    <property type="match status" value="1"/>
</dbReference>
<dbReference type="Pfam" id="PF18962">
    <property type="entry name" value="Por_Secre_tail"/>
    <property type="match status" value="1"/>
</dbReference>
<evidence type="ECO:0000256" key="2">
    <source>
        <dbReference type="ARBA" id="ARBA00022729"/>
    </source>
</evidence>
<sequence>MIIKSKYILSLILAVVLTINFSNAQSDSTIGKLTVTKWADNKLSAFSFSFDDGLKSQYVNARNILNQFNFKGTFFILPPYLTNGEPTIWRYGTWQMFQQLASEQNEIGSHTLNHYYLTSIPLGDTSTPNTVFYELYHSQRIIEERIPTQRCISLAYPFADHNSSVDSAAARFYEAGRAVGIDANNSILNEPQFFSLKSYPVHFSLPRNSLDDDLDELYSFMDWTQNSIEQNRWAIMMVHEVVPFTELVDLVNQGNYEPISNEWFTDYCSWLKWKSDSLQVWVATIGEVTKYIRERQNYNYNIVEITDSTILINLTDNLDDEIYNYPLSCFIKIPNDWEVVRFTQNNLSETLIPVSTDSGNYVLAKIIPDGCKVTLKSTSPNSIDILNDIISEFKLEQNYPNPFNPTTKIRYSIPASPKSSPKERTLNEVRIKVYDILGNEIVTLVDEQKEAGYYEVEFAATQLASGVYIYRLQTGNFVSAKKMLLLR</sequence>
<dbReference type="InterPro" id="IPR011330">
    <property type="entry name" value="Glyco_hydro/deAcase_b/a-brl"/>
</dbReference>